<dbReference type="GO" id="GO:0006508">
    <property type="term" value="P:proteolysis"/>
    <property type="evidence" value="ECO:0007669"/>
    <property type="project" value="UniProtKB-KW"/>
</dbReference>
<dbReference type="Pfam" id="PF00246">
    <property type="entry name" value="Peptidase_M14"/>
    <property type="match status" value="1"/>
</dbReference>
<proteinExistence type="inferred from homology"/>
<comment type="cofactor">
    <cofactor evidence="1">
        <name>Zn(2+)</name>
        <dbReference type="ChEBI" id="CHEBI:29105"/>
    </cofactor>
</comment>
<reference evidence="12 13" key="1">
    <citation type="journal article" date="2019" name="Commun. Biol.">
        <title>The bagworm genome reveals a unique fibroin gene that provides high tensile strength.</title>
        <authorList>
            <person name="Kono N."/>
            <person name="Nakamura H."/>
            <person name="Ohtoshi R."/>
            <person name="Tomita M."/>
            <person name="Numata K."/>
            <person name="Arakawa K."/>
        </authorList>
    </citation>
    <scope>NUCLEOTIDE SEQUENCE [LARGE SCALE GENOMIC DNA]</scope>
</reference>
<organism evidence="12 13">
    <name type="scientific">Eumeta variegata</name>
    <name type="common">Bagworm moth</name>
    <name type="synonym">Eumeta japonica</name>
    <dbReference type="NCBI Taxonomy" id="151549"/>
    <lineage>
        <taxon>Eukaryota</taxon>
        <taxon>Metazoa</taxon>
        <taxon>Ecdysozoa</taxon>
        <taxon>Arthropoda</taxon>
        <taxon>Hexapoda</taxon>
        <taxon>Insecta</taxon>
        <taxon>Pterygota</taxon>
        <taxon>Neoptera</taxon>
        <taxon>Endopterygota</taxon>
        <taxon>Lepidoptera</taxon>
        <taxon>Glossata</taxon>
        <taxon>Ditrysia</taxon>
        <taxon>Tineoidea</taxon>
        <taxon>Psychidae</taxon>
        <taxon>Oiketicinae</taxon>
        <taxon>Eumeta</taxon>
    </lineage>
</organism>
<dbReference type="SUPFAM" id="SSF53187">
    <property type="entry name" value="Zn-dependent exopeptidases"/>
    <property type="match status" value="1"/>
</dbReference>
<evidence type="ECO:0000256" key="2">
    <source>
        <dbReference type="ARBA" id="ARBA00005988"/>
    </source>
</evidence>
<feature type="domain" description="Peptidase M14" evidence="11">
    <location>
        <begin position="27"/>
        <end position="295"/>
    </location>
</feature>
<accession>A0A4C1T9Q6</accession>
<dbReference type="PRINTS" id="PR00765">
    <property type="entry name" value="CRBOXYPTASEA"/>
</dbReference>
<name>A0A4C1T9Q6_EUMVA</name>
<dbReference type="AlphaFoldDB" id="A0A4C1T9Q6"/>
<comment type="similarity">
    <text evidence="2 10">Belongs to the peptidase M14 family.</text>
</comment>
<sequence>MYENPKLSKKQRLELEQLRGHPMTWRRYHRYSDMLRYLEYLQHSHGDLVELMPLGRSSEGLPLVAVKVSVPSNDSEVNEPTHKSGGNKKWRLRSHMKPAVWIEGGAHAQEWIAPAVTTWILHSLVEGEKGLGADREMLKQADFYIMPVVNPDGYEYTHAHDRLWSKTRSRPSESDEQFFTAWLPWNWGQSECVGVDPDRNWDYHWGEADSSRDPCSERYAGPHPFSEPETRAISSFLNEHRDRVKCILRARTRNGMHRLLAACTPVIAGSAAAGRDRATTLKDHINTVHLSMSVR</sequence>
<comment type="caution">
    <text evidence="10">Lacks conserved residue(s) required for the propagation of feature annotation.</text>
</comment>
<keyword evidence="13" id="KW-1185">Reference proteome</keyword>
<evidence type="ECO:0000256" key="4">
    <source>
        <dbReference type="ARBA" id="ARBA00022670"/>
    </source>
</evidence>
<keyword evidence="5" id="KW-0479">Metal-binding</keyword>
<evidence type="ECO:0000256" key="6">
    <source>
        <dbReference type="ARBA" id="ARBA00022729"/>
    </source>
</evidence>
<dbReference type="Proteomes" id="UP000299102">
    <property type="component" value="Unassembled WGS sequence"/>
</dbReference>
<evidence type="ECO:0000313" key="12">
    <source>
        <dbReference type="EMBL" id="GBP10905.1"/>
    </source>
</evidence>
<dbReference type="SMART" id="SM00631">
    <property type="entry name" value="Zn_pept"/>
    <property type="match status" value="1"/>
</dbReference>
<keyword evidence="3 12" id="KW-0121">Carboxypeptidase</keyword>
<keyword evidence="9" id="KW-0482">Metalloprotease</keyword>
<evidence type="ECO:0000256" key="8">
    <source>
        <dbReference type="ARBA" id="ARBA00022833"/>
    </source>
</evidence>
<evidence type="ECO:0000256" key="1">
    <source>
        <dbReference type="ARBA" id="ARBA00001947"/>
    </source>
</evidence>
<dbReference type="Gene3D" id="3.40.630.10">
    <property type="entry name" value="Zn peptidases"/>
    <property type="match status" value="1"/>
</dbReference>
<dbReference type="InterPro" id="IPR057246">
    <property type="entry name" value="CARBOXYPEPT_ZN_1"/>
</dbReference>
<dbReference type="PANTHER" id="PTHR11705">
    <property type="entry name" value="PROTEASE FAMILY M14 CARBOXYPEPTIDASE A,B"/>
    <property type="match status" value="1"/>
</dbReference>
<keyword evidence="6" id="KW-0732">Signal</keyword>
<evidence type="ECO:0000256" key="3">
    <source>
        <dbReference type="ARBA" id="ARBA00022645"/>
    </source>
</evidence>
<keyword evidence="4" id="KW-0645">Protease</keyword>
<dbReference type="PROSITE" id="PS52035">
    <property type="entry name" value="PEPTIDASE_M14"/>
    <property type="match status" value="1"/>
</dbReference>
<dbReference type="OrthoDB" id="3626597at2759"/>
<evidence type="ECO:0000256" key="10">
    <source>
        <dbReference type="PROSITE-ProRule" id="PRU01379"/>
    </source>
</evidence>
<dbReference type="EMBL" id="BGZK01000043">
    <property type="protein sequence ID" value="GBP10905.1"/>
    <property type="molecule type" value="Genomic_DNA"/>
</dbReference>
<dbReference type="GO" id="GO:0008270">
    <property type="term" value="F:zinc ion binding"/>
    <property type="evidence" value="ECO:0007669"/>
    <property type="project" value="InterPro"/>
</dbReference>
<evidence type="ECO:0000259" key="11">
    <source>
        <dbReference type="PROSITE" id="PS52035"/>
    </source>
</evidence>
<evidence type="ECO:0000256" key="5">
    <source>
        <dbReference type="ARBA" id="ARBA00022723"/>
    </source>
</evidence>
<evidence type="ECO:0000256" key="9">
    <source>
        <dbReference type="ARBA" id="ARBA00023049"/>
    </source>
</evidence>
<dbReference type="InterPro" id="IPR000834">
    <property type="entry name" value="Peptidase_M14"/>
</dbReference>
<protein>
    <submittedName>
        <fullName evidence="12">Carboxypeptidase A6</fullName>
    </submittedName>
</protein>
<evidence type="ECO:0000256" key="7">
    <source>
        <dbReference type="ARBA" id="ARBA00022801"/>
    </source>
</evidence>
<comment type="caution">
    <text evidence="12">The sequence shown here is derived from an EMBL/GenBank/DDBJ whole genome shotgun (WGS) entry which is preliminary data.</text>
</comment>
<gene>
    <name evidence="12" type="primary">Cpa6</name>
    <name evidence="12" type="ORF">EVAR_5479_1</name>
</gene>
<keyword evidence="7" id="KW-0378">Hydrolase</keyword>
<evidence type="ECO:0000313" key="13">
    <source>
        <dbReference type="Proteomes" id="UP000299102"/>
    </source>
</evidence>
<dbReference type="GO" id="GO:0005615">
    <property type="term" value="C:extracellular space"/>
    <property type="evidence" value="ECO:0007669"/>
    <property type="project" value="TreeGrafter"/>
</dbReference>
<dbReference type="GO" id="GO:0004181">
    <property type="term" value="F:metallocarboxypeptidase activity"/>
    <property type="evidence" value="ECO:0007669"/>
    <property type="project" value="InterPro"/>
</dbReference>
<keyword evidence="8" id="KW-0862">Zinc</keyword>
<dbReference type="PANTHER" id="PTHR11705:SF89">
    <property type="entry name" value="PEPTIDASE M14 CARBOXYPEPTIDASE A DOMAIN-CONTAINING PROTEIN"/>
    <property type="match status" value="1"/>
</dbReference>
<dbReference type="PROSITE" id="PS00132">
    <property type="entry name" value="CARBOXYPEPT_ZN_1"/>
    <property type="match status" value="1"/>
</dbReference>
<dbReference type="FunFam" id="3.40.630.10:FF:000084">
    <property type="entry name" value="Carboxypeptidase B2"/>
    <property type="match status" value="1"/>
</dbReference>